<accession>A0A0R2NCR5</accession>
<proteinExistence type="predicted"/>
<feature type="signal peptide" evidence="2">
    <location>
        <begin position="1"/>
        <end position="22"/>
    </location>
</feature>
<organism evidence="5 6">
    <name type="scientific">Pediococcus argentinicus</name>
    <dbReference type="NCBI Taxonomy" id="480391"/>
    <lineage>
        <taxon>Bacteria</taxon>
        <taxon>Bacillati</taxon>
        <taxon>Bacillota</taxon>
        <taxon>Bacilli</taxon>
        <taxon>Lactobacillales</taxon>
        <taxon>Lactobacillaceae</taxon>
        <taxon>Pediococcus</taxon>
    </lineage>
</organism>
<comment type="caution">
    <text evidence="5">The sequence shown here is derived from an EMBL/GenBank/DDBJ whole genome shotgun (WGS) entry which is preliminary data.</text>
</comment>
<dbReference type="OrthoDB" id="2365961at2"/>
<feature type="transmembrane region" description="Helical" evidence="1">
    <location>
        <begin position="308"/>
        <end position="328"/>
    </location>
</feature>
<sequence>MKHKLISLIVLLVSGLAFWNSAQRSVSADGAGFTIQAKQPDNQRDKKATYFDLDVKSGSKQDLKVVVHNLTNKTKTFKISPNDAFTNDNGVIEYSKRNLSKDKSAQYTFSELVSGVQTVNLSAKEKKTLTFKLSVPEKGFRGNILGGFYVTPLDKVEPNSKKGMVLQNKFAMLLGVSLHGKGTATPKLELGDVKPKVVNTQPVILANLKNVEPVAFGNLNVDAKVTKVNSDKVLYKNSKQKMQMAPNTNFNFQVPLDNEGFKAGEYTLHLTAKRKDKVWKFTKNFTIASNDTKLNNGLSNWKKPNYTWLYITIAVVVAIVGAGLAFFLGRRKR</sequence>
<dbReference type="Pfam" id="PF11797">
    <property type="entry name" value="WxLIP_HBD"/>
    <property type="match status" value="1"/>
</dbReference>
<protein>
    <submittedName>
        <fullName evidence="5">Cell surface protein</fullName>
    </submittedName>
</protein>
<keyword evidence="1" id="KW-1133">Transmembrane helix</keyword>
<keyword evidence="6" id="KW-1185">Reference proteome</keyword>
<dbReference type="RefSeq" id="WP_057800095.1">
    <property type="nucleotide sequence ID" value="NZ_BJZZ01000027.1"/>
</dbReference>
<keyword evidence="1" id="KW-0812">Transmembrane</keyword>
<evidence type="ECO:0000259" key="3">
    <source>
        <dbReference type="Pfam" id="PF06030"/>
    </source>
</evidence>
<dbReference type="PATRIC" id="fig|480391.4.peg.909"/>
<evidence type="ECO:0000313" key="6">
    <source>
        <dbReference type="Proteomes" id="UP000051249"/>
    </source>
</evidence>
<dbReference type="EMBL" id="JQCQ01000028">
    <property type="protein sequence ID" value="KRO23687.1"/>
    <property type="molecule type" value="Genomic_DNA"/>
</dbReference>
<evidence type="ECO:0000256" key="1">
    <source>
        <dbReference type="SAM" id="Phobius"/>
    </source>
</evidence>
<feature type="domain" description="WxL Interacting Protein host binding" evidence="4">
    <location>
        <begin position="162"/>
        <end position="295"/>
    </location>
</feature>
<dbReference type="Pfam" id="PF06030">
    <property type="entry name" value="WxLIP_PGBD"/>
    <property type="match status" value="1"/>
</dbReference>
<evidence type="ECO:0000259" key="4">
    <source>
        <dbReference type="Pfam" id="PF11797"/>
    </source>
</evidence>
<name>A0A0R2NCR5_9LACO</name>
<evidence type="ECO:0000256" key="2">
    <source>
        <dbReference type="SAM" id="SignalP"/>
    </source>
</evidence>
<keyword evidence="2" id="KW-0732">Signal</keyword>
<evidence type="ECO:0000313" key="5">
    <source>
        <dbReference type="EMBL" id="KRO23687.1"/>
    </source>
</evidence>
<dbReference type="InterPro" id="IPR021759">
    <property type="entry name" value="WxLIP_HBD"/>
</dbReference>
<gene>
    <name evidence="5" type="ORF">IV88_GL000896</name>
</gene>
<reference evidence="5 6" key="1">
    <citation type="journal article" date="2015" name="Genome Announc.">
        <title>Expanding the biotechnology potential of lactobacilli through comparative genomics of 213 strains and associated genera.</title>
        <authorList>
            <person name="Sun Z."/>
            <person name="Harris H.M."/>
            <person name="McCann A."/>
            <person name="Guo C."/>
            <person name="Argimon S."/>
            <person name="Zhang W."/>
            <person name="Yang X."/>
            <person name="Jeffery I.B."/>
            <person name="Cooney J.C."/>
            <person name="Kagawa T.F."/>
            <person name="Liu W."/>
            <person name="Song Y."/>
            <person name="Salvetti E."/>
            <person name="Wrobel A."/>
            <person name="Rasinkangas P."/>
            <person name="Parkhill J."/>
            <person name="Rea M.C."/>
            <person name="O'Sullivan O."/>
            <person name="Ritari J."/>
            <person name="Douillard F.P."/>
            <person name="Paul Ross R."/>
            <person name="Yang R."/>
            <person name="Briner A.E."/>
            <person name="Felis G.E."/>
            <person name="de Vos W.M."/>
            <person name="Barrangou R."/>
            <person name="Klaenhammer T.R."/>
            <person name="Caufield P.W."/>
            <person name="Cui Y."/>
            <person name="Zhang H."/>
            <person name="O'Toole P.W."/>
        </authorList>
    </citation>
    <scope>NUCLEOTIDE SEQUENCE [LARGE SCALE GENOMIC DNA]</scope>
    <source>
        <strain evidence="5 6">DSM 23026</strain>
    </source>
</reference>
<feature type="chain" id="PRO_5006421028" evidence="2">
    <location>
        <begin position="23"/>
        <end position="333"/>
    </location>
</feature>
<dbReference type="Proteomes" id="UP000051249">
    <property type="component" value="Unassembled WGS sequence"/>
</dbReference>
<keyword evidence="1" id="KW-0472">Membrane</keyword>
<feature type="domain" description="WxL Interacting Protein peptidoglycan binding" evidence="3">
    <location>
        <begin position="33"/>
        <end position="151"/>
    </location>
</feature>
<dbReference type="InterPro" id="IPR010317">
    <property type="entry name" value="WxLIP_PGBD"/>
</dbReference>
<dbReference type="AlphaFoldDB" id="A0A0R2NCR5"/>